<keyword evidence="7" id="KW-0564">Palmitate</keyword>
<evidence type="ECO:0000256" key="1">
    <source>
        <dbReference type="ARBA" id="ARBA00004459"/>
    </source>
</evidence>
<accession>A0A2X3BCZ8</accession>
<protein>
    <submittedName>
        <fullName evidence="10">Cytolethal distending toxin CdtC</fullName>
    </submittedName>
</protein>
<evidence type="ECO:0000256" key="7">
    <source>
        <dbReference type="ARBA" id="ARBA00023139"/>
    </source>
</evidence>
<dbReference type="CDD" id="cd23413">
    <property type="entry name" value="beta-trefoil_Ricin_CdtC"/>
    <property type="match status" value="1"/>
</dbReference>
<evidence type="ECO:0000256" key="9">
    <source>
        <dbReference type="ARBA" id="ARBA00023288"/>
    </source>
</evidence>
<evidence type="ECO:0000256" key="5">
    <source>
        <dbReference type="ARBA" id="ARBA00023026"/>
    </source>
</evidence>
<dbReference type="GO" id="GO:0009279">
    <property type="term" value="C:cell outer membrane"/>
    <property type="evidence" value="ECO:0007669"/>
    <property type="project" value="UniProtKB-SubCell"/>
</dbReference>
<dbReference type="Proteomes" id="UP000250166">
    <property type="component" value="Unassembled WGS sequence"/>
</dbReference>
<dbReference type="RefSeq" id="WP_112058665.1">
    <property type="nucleotide sequence ID" value="NZ_UAWL01000006.1"/>
</dbReference>
<dbReference type="SUPFAM" id="SSF50370">
    <property type="entry name" value="Ricin B-like lectins"/>
    <property type="match status" value="1"/>
</dbReference>
<evidence type="ECO:0000256" key="4">
    <source>
        <dbReference type="ARBA" id="ARBA00022734"/>
    </source>
</evidence>
<proteinExistence type="predicted"/>
<organism evidence="10 11">
    <name type="scientific">Helicobacter fennelliae</name>
    <dbReference type="NCBI Taxonomy" id="215"/>
    <lineage>
        <taxon>Bacteria</taxon>
        <taxon>Pseudomonadati</taxon>
        <taxon>Campylobacterota</taxon>
        <taxon>Epsilonproteobacteria</taxon>
        <taxon>Campylobacterales</taxon>
        <taxon>Helicobacteraceae</taxon>
        <taxon>Helicobacter</taxon>
    </lineage>
</organism>
<dbReference type="Gene3D" id="2.80.10.50">
    <property type="match status" value="1"/>
</dbReference>
<dbReference type="InterPro" id="IPR003558">
    <property type="entry name" value="CDtoxinA/C"/>
</dbReference>
<keyword evidence="4" id="KW-0430">Lectin</keyword>
<dbReference type="PROSITE" id="PS50231">
    <property type="entry name" value="RICIN_B_LECTIN"/>
    <property type="match status" value="1"/>
</dbReference>
<evidence type="ECO:0000256" key="2">
    <source>
        <dbReference type="ARBA" id="ARBA00022656"/>
    </source>
</evidence>
<keyword evidence="8" id="KW-0998">Cell outer membrane</keyword>
<evidence type="ECO:0000256" key="3">
    <source>
        <dbReference type="ARBA" id="ARBA00022729"/>
    </source>
</evidence>
<keyword evidence="9" id="KW-0449">Lipoprotein</keyword>
<keyword evidence="2" id="KW-0800">Toxin</keyword>
<sequence>MKKICCIVTLCVVGVFGTTDLPTSAVSIRSMATGYLLKNNTKKAKSVNWEMREVLLPGYLANKYPFGAVQFHDIKDPSKCLANNGSWLQIDKCDMIQAGDYRSLFSILPTTTGAVQILSIANDKCLSINPNTKMINKILEIQTCQTAQKIDMQWLWVIAPAVVESKVIKR</sequence>
<dbReference type="InterPro" id="IPR035992">
    <property type="entry name" value="Ricin_B-like_lectins"/>
</dbReference>
<dbReference type="EMBL" id="UAWL01000006">
    <property type="protein sequence ID" value="SQB98721.1"/>
    <property type="molecule type" value="Genomic_DNA"/>
</dbReference>
<evidence type="ECO:0000313" key="11">
    <source>
        <dbReference type="Proteomes" id="UP000250166"/>
    </source>
</evidence>
<dbReference type="GO" id="GO:0030246">
    <property type="term" value="F:carbohydrate binding"/>
    <property type="evidence" value="ECO:0007669"/>
    <property type="project" value="UniProtKB-KW"/>
</dbReference>
<keyword evidence="5" id="KW-0843">Virulence</keyword>
<keyword evidence="3" id="KW-0732">Signal</keyword>
<dbReference type="Pfam" id="PF03498">
    <property type="entry name" value="CDtoxinA"/>
    <property type="match status" value="1"/>
</dbReference>
<dbReference type="GO" id="GO:0090729">
    <property type="term" value="F:toxin activity"/>
    <property type="evidence" value="ECO:0007669"/>
    <property type="project" value="UniProtKB-KW"/>
</dbReference>
<evidence type="ECO:0000313" key="10">
    <source>
        <dbReference type="EMBL" id="SQB98721.1"/>
    </source>
</evidence>
<reference evidence="10 11" key="1">
    <citation type="submission" date="2018-06" db="EMBL/GenBank/DDBJ databases">
        <authorList>
            <consortium name="Pathogen Informatics"/>
            <person name="Doyle S."/>
        </authorList>
    </citation>
    <scope>NUCLEOTIDE SEQUENCE [LARGE SCALE GENOMIC DNA]</scope>
    <source>
        <strain evidence="10 11">NCTC13102</strain>
    </source>
</reference>
<dbReference type="AlphaFoldDB" id="A0A2X3BCZ8"/>
<name>A0A2X3BCZ8_9HELI</name>
<gene>
    <name evidence="10" type="primary">cdtC</name>
    <name evidence="10" type="ORF">NCTC13102_01188</name>
</gene>
<evidence type="ECO:0000256" key="6">
    <source>
        <dbReference type="ARBA" id="ARBA00023136"/>
    </source>
</evidence>
<keyword evidence="6" id="KW-0472">Membrane</keyword>
<evidence type="ECO:0000256" key="8">
    <source>
        <dbReference type="ARBA" id="ARBA00023237"/>
    </source>
</evidence>
<comment type="subcellular location">
    <subcellularLocation>
        <location evidence="1">Cell outer membrane</location>
        <topology evidence="1">Lipid-anchor</topology>
    </subcellularLocation>
</comment>